<keyword evidence="4 6" id="KW-0408">Iron</keyword>
<dbReference type="InterPro" id="IPR007197">
    <property type="entry name" value="rSAM"/>
</dbReference>
<dbReference type="Pfam" id="PF04055">
    <property type="entry name" value="Radical_SAM"/>
    <property type="match status" value="1"/>
</dbReference>
<dbReference type="AlphaFoldDB" id="A0A172T4P9"/>
<dbReference type="SUPFAM" id="SSF102114">
    <property type="entry name" value="Radical SAM enzymes"/>
    <property type="match status" value="1"/>
</dbReference>
<accession>A0A172T4P9</accession>
<evidence type="ECO:0000256" key="6">
    <source>
        <dbReference type="PIRSR" id="PIRSR004869-50"/>
    </source>
</evidence>
<evidence type="ECO:0000313" key="9">
    <source>
        <dbReference type="Proteomes" id="UP000077096"/>
    </source>
</evidence>
<dbReference type="SFLD" id="SFLDG01101">
    <property type="entry name" value="Uncharacterised_Radical_SAM_Su"/>
    <property type="match status" value="1"/>
</dbReference>
<organism evidence="8 9">
    <name type="scientific">Fervidobacterium pennivorans</name>
    <dbReference type="NCBI Taxonomy" id="93466"/>
    <lineage>
        <taxon>Bacteria</taxon>
        <taxon>Thermotogati</taxon>
        <taxon>Thermotogota</taxon>
        <taxon>Thermotogae</taxon>
        <taxon>Thermotogales</taxon>
        <taxon>Fervidobacteriaceae</taxon>
        <taxon>Fervidobacterium</taxon>
    </lineage>
</organism>
<dbReference type="GO" id="GO:0046872">
    <property type="term" value="F:metal ion binding"/>
    <property type="evidence" value="ECO:0007669"/>
    <property type="project" value="UniProtKB-KW"/>
</dbReference>
<dbReference type="PANTHER" id="PTHR30352">
    <property type="entry name" value="PYRUVATE FORMATE-LYASE-ACTIVATING ENZYME"/>
    <property type="match status" value="1"/>
</dbReference>
<dbReference type="SMART" id="SM00729">
    <property type="entry name" value="Elp3"/>
    <property type="match status" value="1"/>
</dbReference>
<dbReference type="KEGG" id="fng:JM64_08375"/>
<protein>
    <submittedName>
        <fullName evidence="8">Pyruvate-formate lyase</fullName>
    </submittedName>
</protein>
<keyword evidence="1" id="KW-0004">4Fe-4S</keyword>
<dbReference type="GO" id="GO:0051539">
    <property type="term" value="F:4 iron, 4 sulfur cluster binding"/>
    <property type="evidence" value="ECO:0007669"/>
    <property type="project" value="UniProtKB-KW"/>
</dbReference>
<keyword evidence="8" id="KW-0456">Lyase</keyword>
<dbReference type="InterPro" id="IPR016431">
    <property type="entry name" value="Pyrv-formate_lyase-activ_prd"/>
</dbReference>
<dbReference type="NCBIfam" id="TIGR04337">
    <property type="entry name" value="AmmeMemoSam_rS"/>
    <property type="match status" value="1"/>
</dbReference>
<dbReference type="InterPro" id="IPR013785">
    <property type="entry name" value="Aldolase_TIM"/>
</dbReference>
<dbReference type="CDD" id="cd01335">
    <property type="entry name" value="Radical_SAM"/>
    <property type="match status" value="1"/>
</dbReference>
<feature type="binding site" evidence="6">
    <location>
        <position position="100"/>
    </location>
    <ligand>
        <name>[4Fe-4S] cluster</name>
        <dbReference type="ChEBI" id="CHEBI:49883"/>
        <note>4Fe-4S-S-AdoMet</note>
    </ligand>
</feature>
<dbReference type="PANTHER" id="PTHR30352:SF5">
    <property type="entry name" value="PYRUVATE FORMATE-LYASE 1-ACTIVATING ENZYME"/>
    <property type="match status" value="1"/>
</dbReference>
<feature type="binding site" evidence="6">
    <location>
        <position position="96"/>
    </location>
    <ligand>
        <name>[4Fe-4S] cluster</name>
        <dbReference type="ChEBI" id="CHEBI:49883"/>
        <note>4Fe-4S-S-AdoMet</note>
    </ligand>
</feature>
<evidence type="ECO:0000313" key="8">
    <source>
        <dbReference type="EMBL" id="ANE41951.1"/>
    </source>
</evidence>
<dbReference type="InterPro" id="IPR034457">
    <property type="entry name" value="Organic_radical-activating"/>
</dbReference>
<keyword evidence="8" id="KW-0670">Pyruvate</keyword>
<evidence type="ECO:0000256" key="5">
    <source>
        <dbReference type="ARBA" id="ARBA00023014"/>
    </source>
</evidence>
<dbReference type="PATRIC" id="fig|93466.3.peg.1763"/>
<keyword evidence="3 6" id="KW-0479">Metal-binding</keyword>
<dbReference type="PROSITE" id="PS51918">
    <property type="entry name" value="RADICAL_SAM"/>
    <property type="match status" value="1"/>
</dbReference>
<evidence type="ECO:0000259" key="7">
    <source>
        <dbReference type="PROSITE" id="PS51918"/>
    </source>
</evidence>
<keyword evidence="2 6" id="KW-0949">S-adenosyl-L-methionine</keyword>
<comment type="cofactor">
    <cofactor evidence="6">
        <name>[4Fe-4S] cluster</name>
        <dbReference type="ChEBI" id="CHEBI:49883"/>
    </cofactor>
    <text evidence="6">Binds 1 [4Fe-4S] cluster. The cluster is coordinated with 3 cysteines and an exchangeable S-adenosyl-L-methionine.</text>
</comment>
<dbReference type="Gene3D" id="3.20.20.70">
    <property type="entry name" value="Aldolase class I"/>
    <property type="match status" value="1"/>
</dbReference>
<proteinExistence type="predicted"/>
<name>A0A172T4P9_FERPE</name>
<sequence length="347" mass="39979">MSTNEYGSVHEFIKLKEAMFYEQLGNNMVKCGLCPHNCVIKENSVGVCKVRKNVNGKLYSLNYGEVSSIALDPIEKKPLFHFYPGGSIISVGTWGCNFRCLFCQNWEISQQRPSYVKKITPEDLVDIAKEYIHEGNIGIAYTYSEPIVWYEFVYETAKLAKAKNLKNVLVTNGYINDQPLEELIPFIDAMNIDLKAFNNEFYQKVCGGRYEDVLRAIEKVHNAGVHVEVTTLIVTGGNDNFDELEEEFRTLARISSDIPLHLSRYHPAYRYDEPPTRVEFLIEAYKLAKKYLNYVYLGNVWDERYESTYCPKCGSLVIIRRGYDVRIINLDEEGRCKVCNNQILKKS</sequence>
<dbReference type="Proteomes" id="UP000077096">
    <property type="component" value="Chromosome"/>
</dbReference>
<dbReference type="SFLD" id="SFLDS00029">
    <property type="entry name" value="Radical_SAM"/>
    <property type="match status" value="1"/>
</dbReference>
<evidence type="ECO:0000256" key="4">
    <source>
        <dbReference type="ARBA" id="ARBA00023004"/>
    </source>
</evidence>
<evidence type="ECO:0000256" key="2">
    <source>
        <dbReference type="ARBA" id="ARBA00022691"/>
    </source>
</evidence>
<evidence type="ECO:0000256" key="3">
    <source>
        <dbReference type="ARBA" id="ARBA00022723"/>
    </source>
</evidence>
<dbReference type="InterPro" id="IPR058240">
    <property type="entry name" value="rSAM_sf"/>
</dbReference>
<gene>
    <name evidence="8" type="ORF">JM64_08375</name>
</gene>
<feature type="binding site" evidence="6">
    <location>
        <position position="103"/>
    </location>
    <ligand>
        <name>[4Fe-4S] cluster</name>
        <dbReference type="ChEBI" id="CHEBI:49883"/>
        <note>4Fe-4S-S-AdoMet</note>
    </ligand>
</feature>
<dbReference type="EMBL" id="CP011393">
    <property type="protein sequence ID" value="ANE41951.1"/>
    <property type="molecule type" value="Genomic_DNA"/>
</dbReference>
<dbReference type="PIRSF" id="PIRSF004869">
    <property type="entry name" value="PflX_prd"/>
    <property type="match status" value="1"/>
</dbReference>
<evidence type="ECO:0000256" key="1">
    <source>
        <dbReference type="ARBA" id="ARBA00022485"/>
    </source>
</evidence>
<feature type="domain" description="Radical SAM core" evidence="7">
    <location>
        <begin position="81"/>
        <end position="299"/>
    </location>
</feature>
<dbReference type="InterPro" id="IPR006638">
    <property type="entry name" value="Elp3/MiaA/NifB-like_rSAM"/>
</dbReference>
<dbReference type="GO" id="GO:0016829">
    <property type="term" value="F:lyase activity"/>
    <property type="evidence" value="ECO:0007669"/>
    <property type="project" value="UniProtKB-KW"/>
</dbReference>
<dbReference type="OrthoDB" id="9778883at2"/>
<dbReference type="InterPro" id="IPR027596">
    <property type="entry name" value="AmmeMemoSam_rS"/>
</dbReference>
<reference evidence="8 9" key="1">
    <citation type="submission" date="2014-08" db="EMBL/GenBank/DDBJ databases">
        <title>Fervidobacterium pennivorans DYC genome.</title>
        <authorList>
            <person name="Wushke S."/>
        </authorList>
    </citation>
    <scope>NUCLEOTIDE SEQUENCE [LARGE SCALE GENOMIC DNA]</scope>
    <source>
        <strain evidence="8 9">DYC</strain>
    </source>
</reference>
<keyword evidence="5 6" id="KW-0411">Iron-sulfur</keyword>